<protein>
    <recommendedName>
        <fullName evidence="7">Fe2OG dioxygenase domain-containing protein</fullName>
    </recommendedName>
</protein>
<evidence type="ECO:0000313" key="9">
    <source>
        <dbReference type="Proteomes" id="UP001372338"/>
    </source>
</evidence>
<dbReference type="EMBL" id="JAYWIO010000003">
    <property type="protein sequence ID" value="KAK7275066.1"/>
    <property type="molecule type" value="Genomic_DNA"/>
</dbReference>
<evidence type="ECO:0000256" key="6">
    <source>
        <dbReference type="RuleBase" id="RU003682"/>
    </source>
</evidence>
<keyword evidence="9" id="KW-1185">Reference proteome</keyword>
<dbReference type="InterPro" id="IPR026992">
    <property type="entry name" value="DIOX_N"/>
</dbReference>
<dbReference type="InterPro" id="IPR050295">
    <property type="entry name" value="Plant_2OG-oxidoreductases"/>
</dbReference>
<feature type="domain" description="Fe2OG dioxygenase" evidence="7">
    <location>
        <begin position="246"/>
        <end position="346"/>
    </location>
</feature>
<dbReference type="GO" id="GO:0031418">
    <property type="term" value="F:L-ascorbic acid binding"/>
    <property type="evidence" value="ECO:0007669"/>
    <property type="project" value="UniProtKB-KW"/>
</dbReference>
<keyword evidence="5 6" id="KW-0408">Iron</keyword>
<organism evidence="8 9">
    <name type="scientific">Crotalaria pallida</name>
    <name type="common">Smooth rattlebox</name>
    <name type="synonym">Crotalaria striata</name>
    <dbReference type="NCBI Taxonomy" id="3830"/>
    <lineage>
        <taxon>Eukaryota</taxon>
        <taxon>Viridiplantae</taxon>
        <taxon>Streptophyta</taxon>
        <taxon>Embryophyta</taxon>
        <taxon>Tracheophyta</taxon>
        <taxon>Spermatophyta</taxon>
        <taxon>Magnoliopsida</taxon>
        <taxon>eudicotyledons</taxon>
        <taxon>Gunneridae</taxon>
        <taxon>Pentapetalae</taxon>
        <taxon>rosids</taxon>
        <taxon>fabids</taxon>
        <taxon>Fabales</taxon>
        <taxon>Fabaceae</taxon>
        <taxon>Papilionoideae</taxon>
        <taxon>50 kb inversion clade</taxon>
        <taxon>genistoids sensu lato</taxon>
        <taxon>core genistoids</taxon>
        <taxon>Crotalarieae</taxon>
        <taxon>Crotalaria</taxon>
    </lineage>
</organism>
<dbReference type="InterPro" id="IPR005123">
    <property type="entry name" value="Oxoglu/Fe-dep_dioxygenase_dom"/>
</dbReference>
<dbReference type="Pfam" id="PF14226">
    <property type="entry name" value="DIOX_N"/>
    <property type="match status" value="1"/>
</dbReference>
<dbReference type="PANTHER" id="PTHR47991">
    <property type="entry name" value="OXOGLUTARATE/IRON-DEPENDENT DIOXYGENASE"/>
    <property type="match status" value="1"/>
</dbReference>
<evidence type="ECO:0000256" key="1">
    <source>
        <dbReference type="ARBA" id="ARBA00008056"/>
    </source>
</evidence>
<evidence type="ECO:0000259" key="7">
    <source>
        <dbReference type="PROSITE" id="PS51471"/>
    </source>
</evidence>
<dbReference type="FunFam" id="2.60.120.330:FF:000001">
    <property type="entry name" value="Protein SRG1"/>
    <property type="match status" value="1"/>
</dbReference>
<dbReference type="InterPro" id="IPR044861">
    <property type="entry name" value="IPNS-like_FE2OG_OXY"/>
</dbReference>
<dbReference type="Pfam" id="PF03171">
    <property type="entry name" value="2OG-FeII_Oxy"/>
    <property type="match status" value="1"/>
</dbReference>
<proteinExistence type="inferred from homology"/>
<dbReference type="Proteomes" id="UP001372338">
    <property type="component" value="Unassembled WGS sequence"/>
</dbReference>
<accession>A0AAN9IJM1</accession>
<comment type="caution">
    <text evidence="8">The sequence shown here is derived from an EMBL/GenBank/DDBJ whole genome shotgun (WGS) entry which is preliminary data.</text>
</comment>
<evidence type="ECO:0000256" key="4">
    <source>
        <dbReference type="ARBA" id="ARBA00023002"/>
    </source>
</evidence>
<gene>
    <name evidence="8" type="ORF">RIF29_16173</name>
</gene>
<dbReference type="PROSITE" id="PS51471">
    <property type="entry name" value="FE2OG_OXY"/>
    <property type="match status" value="1"/>
</dbReference>
<dbReference type="AlphaFoldDB" id="A0AAN9IJM1"/>
<dbReference type="SUPFAM" id="SSF51197">
    <property type="entry name" value="Clavaminate synthase-like"/>
    <property type="match status" value="1"/>
</dbReference>
<reference evidence="8 9" key="1">
    <citation type="submission" date="2024-01" db="EMBL/GenBank/DDBJ databases">
        <title>The genomes of 5 underutilized Papilionoideae crops provide insights into root nodulation and disease resistanc.</title>
        <authorList>
            <person name="Yuan L."/>
        </authorList>
    </citation>
    <scope>NUCLEOTIDE SEQUENCE [LARGE SCALE GENOMIC DNA]</scope>
    <source>
        <strain evidence="8">ZHUSHIDOU_FW_LH</strain>
        <tissue evidence="8">Leaf</tissue>
    </source>
</reference>
<sequence length="402" mass="45952">MLSQLPTTQKWLSLALDDKANIYCCHHYLNPDSNVLCPATLSTMDDEMPQFGTSLPVPSVQELAKQPLIKVPERYVCPNQDPPVASDTISLPQVPVIDMNKLLSEDAAELEKLDQACKQWGFFQLINHGVNPSLVENVKIGVQEFFNLPMEEKKKLWQRPGELEGFGQMFVVSEEQKLEWADLFFIYTLPLHTRNPYLFPNIPQPFRDNLDKYCLELNKLCHTILEFLTRALKMEPNELLELFEDGGQSMRMNYYPPCPQPEHVIGLRPHSDTGVLTILLQVNEMEGLQIRKDGSWIPISPLSNAFVINVGDLLEILTNGIYRSIEHRAIINSEKERISIATFHRPEMKTVIGPAQSLVTTETPALFRRIGLSDYYKGYFSRELQGKSYINDMRIQNENGKS</sequence>
<dbReference type="InterPro" id="IPR027443">
    <property type="entry name" value="IPNS-like_sf"/>
</dbReference>
<dbReference type="GO" id="GO:0046872">
    <property type="term" value="F:metal ion binding"/>
    <property type="evidence" value="ECO:0007669"/>
    <property type="project" value="UniProtKB-KW"/>
</dbReference>
<comment type="similarity">
    <text evidence="1 6">Belongs to the iron/ascorbate-dependent oxidoreductase family.</text>
</comment>
<dbReference type="Gene3D" id="2.60.120.330">
    <property type="entry name" value="B-lactam Antibiotic, Isopenicillin N Synthase, Chain"/>
    <property type="match status" value="1"/>
</dbReference>
<keyword evidence="2 6" id="KW-0479">Metal-binding</keyword>
<keyword evidence="4 6" id="KW-0560">Oxidoreductase</keyword>
<evidence type="ECO:0000256" key="5">
    <source>
        <dbReference type="ARBA" id="ARBA00023004"/>
    </source>
</evidence>
<evidence type="ECO:0000313" key="8">
    <source>
        <dbReference type="EMBL" id="KAK7275066.1"/>
    </source>
</evidence>
<dbReference type="GO" id="GO:0016491">
    <property type="term" value="F:oxidoreductase activity"/>
    <property type="evidence" value="ECO:0007669"/>
    <property type="project" value="UniProtKB-KW"/>
</dbReference>
<evidence type="ECO:0000256" key="2">
    <source>
        <dbReference type="ARBA" id="ARBA00022723"/>
    </source>
</evidence>
<name>A0AAN9IJM1_CROPI</name>
<evidence type="ECO:0000256" key="3">
    <source>
        <dbReference type="ARBA" id="ARBA00022896"/>
    </source>
</evidence>
<keyword evidence="3" id="KW-0847">Vitamin C</keyword>